<gene>
    <name evidence="3" type="ORF">O6P43_020403</name>
</gene>
<evidence type="ECO:0000256" key="1">
    <source>
        <dbReference type="ARBA" id="ARBA00009995"/>
    </source>
</evidence>
<protein>
    <submittedName>
        <fullName evidence="3">UDP-glycosyltransferase</fullName>
    </submittedName>
</protein>
<name>A0AAD7LKK7_QUISA</name>
<dbReference type="SUPFAM" id="SSF53756">
    <property type="entry name" value="UDP-Glycosyltransferase/glycogen phosphorylase"/>
    <property type="match status" value="1"/>
</dbReference>
<accession>A0AAD7LKK7</accession>
<dbReference type="FunFam" id="3.40.50.2000:FF:000138">
    <property type="entry name" value="Glycosyltransferase"/>
    <property type="match status" value="1"/>
</dbReference>
<keyword evidence="4" id="KW-1185">Reference proteome</keyword>
<comment type="similarity">
    <text evidence="1">Belongs to the UDP-glycosyltransferase family.</text>
</comment>
<dbReference type="Pfam" id="PF00201">
    <property type="entry name" value="UDPGT"/>
    <property type="match status" value="1"/>
</dbReference>
<reference evidence="3" key="1">
    <citation type="journal article" date="2023" name="Science">
        <title>Elucidation of the pathway for biosynthesis of saponin adjuvants from the soapbark tree.</title>
        <authorList>
            <person name="Reed J."/>
            <person name="Orme A."/>
            <person name="El-Demerdash A."/>
            <person name="Owen C."/>
            <person name="Martin L.B.B."/>
            <person name="Misra R.C."/>
            <person name="Kikuchi S."/>
            <person name="Rejzek M."/>
            <person name="Martin A.C."/>
            <person name="Harkess A."/>
            <person name="Leebens-Mack J."/>
            <person name="Louveau T."/>
            <person name="Stephenson M.J."/>
            <person name="Osbourn A."/>
        </authorList>
    </citation>
    <scope>NUCLEOTIDE SEQUENCE</scope>
    <source>
        <strain evidence="3">S10</strain>
    </source>
</reference>
<dbReference type="InterPro" id="IPR002213">
    <property type="entry name" value="UDP_glucos_trans"/>
</dbReference>
<dbReference type="GO" id="GO:0080044">
    <property type="term" value="F:quercetin 7-O-glucosyltransferase activity"/>
    <property type="evidence" value="ECO:0007669"/>
    <property type="project" value="TreeGrafter"/>
</dbReference>
<organism evidence="3 4">
    <name type="scientific">Quillaja saponaria</name>
    <name type="common">Soap bark tree</name>
    <dbReference type="NCBI Taxonomy" id="32244"/>
    <lineage>
        <taxon>Eukaryota</taxon>
        <taxon>Viridiplantae</taxon>
        <taxon>Streptophyta</taxon>
        <taxon>Embryophyta</taxon>
        <taxon>Tracheophyta</taxon>
        <taxon>Spermatophyta</taxon>
        <taxon>Magnoliopsida</taxon>
        <taxon>eudicotyledons</taxon>
        <taxon>Gunneridae</taxon>
        <taxon>Pentapetalae</taxon>
        <taxon>rosids</taxon>
        <taxon>fabids</taxon>
        <taxon>Fabales</taxon>
        <taxon>Quillajaceae</taxon>
        <taxon>Quillaja</taxon>
    </lineage>
</organism>
<dbReference type="GO" id="GO:0080043">
    <property type="term" value="F:quercetin 3-O-glucosyltransferase activity"/>
    <property type="evidence" value="ECO:0007669"/>
    <property type="project" value="TreeGrafter"/>
</dbReference>
<sequence>MSGLVTSDPTLKPDNIQFATIPNIIPPELLEESDYAGFNQLVMTKMEPLFEELLDRLKPPVNAIIGDVELGWPTDVGIRRNIPVALSWTMSSSFFSMSYNLARFRQNKLSLLDFSGAGDEFAVDIPGIPSAHLGRLRTVFDENDHKFLHLYMDAILKVQKAQYLIFSSVHELEPECFNSLKAIFPFPVYTIGPSIPYLQLKHTKFTSTADHNNHDNHLQWLDSQPVGSVLYISFGSFLSISDTQMVEIAAALKITGIRYFWVAREKENWLKENFGDHNEKGLIVPWCEQLKVLSHSSIGGFWSHCGWNSTLEALFAGVPILTFPLFLDQFPNSKQIVEDWKNGWEVKRTDELGNKMLVTKEEIAELVKRFMDFESTEGNEMRNRAKNLKDFCHSAIAKGGSSDSNLNAFMGSISSRENEY</sequence>
<dbReference type="PANTHER" id="PTHR11926:SF774">
    <property type="entry name" value="UDP-GLYCOSYLTRANSFERASE 85A1-RELATED"/>
    <property type="match status" value="1"/>
</dbReference>
<dbReference type="AlphaFoldDB" id="A0AAD7LKK7"/>
<evidence type="ECO:0000313" key="4">
    <source>
        <dbReference type="Proteomes" id="UP001163823"/>
    </source>
</evidence>
<keyword evidence="2" id="KW-0808">Transferase</keyword>
<dbReference type="KEGG" id="qsa:O6P43_020403"/>
<dbReference type="Gene3D" id="3.40.50.2000">
    <property type="entry name" value="Glycogen Phosphorylase B"/>
    <property type="match status" value="2"/>
</dbReference>
<evidence type="ECO:0000313" key="3">
    <source>
        <dbReference type="EMBL" id="KAJ7959885.1"/>
    </source>
</evidence>
<proteinExistence type="inferred from homology"/>
<dbReference type="CDD" id="cd03784">
    <property type="entry name" value="GT1_Gtf-like"/>
    <property type="match status" value="1"/>
</dbReference>
<dbReference type="Proteomes" id="UP001163823">
    <property type="component" value="Chromosome 8"/>
</dbReference>
<dbReference type="EMBL" id="JARAOO010000008">
    <property type="protein sequence ID" value="KAJ7959885.1"/>
    <property type="molecule type" value="Genomic_DNA"/>
</dbReference>
<comment type="caution">
    <text evidence="3">The sequence shown here is derived from an EMBL/GenBank/DDBJ whole genome shotgun (WGS) entry which is preliminary data.</text>
</comment>
<evidence type="ECO:0000256" key="2">
    <source>
        <dbReference type="ARBA" id="ARBA00022679"/>
    </source>
</evidence>
<dbReference type="PANTHER" id="PTHR11926">
    <property type="entry name" value="GLUCOSYL/GLUCURONOSYL TRANSFERASES"/>
    <property type="match status" value="1"/>
</dbReference>